<dbReference type="InterPro" id="IPR057568">
    <property type="entry name" value="CortBP2_NAV1-like_AAA_lid"/>
</dbReference>
<feature type="compositionally biased region" description="Basic and acidic residues" evidence="6">
    <location>
        <begin position="890"/>
        <end position="906"/>
    </location>
</feature>
<dbReference type="InterPro" id="IPR039041">
    <property type="entry name" value="Nav/unc-53"/>
</dbReference>
<dbReference type="InterPro" id="IPR057126">
    <property type="entry name" value="NAV1-like_ubiquitin-like"/>
</dbReference>
<feature type="region of interest" description="Disordered" evidence="6">
    <location>
        <begin position="2188"/>
        <end position="2250"/>
    </location>
</feature>
<dbReference type="PANTHER" id="PTHR12784">
    <property type="entry name" value="STEERIN"/>
    <property type="match status" value="1"/>
</dbReference>
<feature type="compositionally biased region" description="Low complexity" evidence="6">
    <location>
        <begin position="857"/>
        <end position="882"/>
    </location>
</feature>
<feature type="region of interest" description="Disordered" evidence="6">
    <location>
        <begin position="412"/>
        <end position="435"/>
    </location>
</feature>
<dbReference type="Pfam" id="PF25408">
    <property type="entry name" value="AAA_lid_NAV1"/>
    <property type="match status" value="1"/>
</dbReference>
<feature type="compositionally biased region" description="Polar residues" evidence="6">
    <location>
        <begin position="1533"/>
        <end position="1561"/>
    </location>
</feature>
<name>A0A9J7ZMA8_CYPCA</name>
<feature type="compositionally biased region" description="Polar residues" evidence="6">
    <location>
        <begin position="1732"/>
        <end position="1754"/>
    </location>
</feature>
<feature type="region of interest" description="Disordered" evidence="6">
    <location>
        <begin position="1101"/>
        <end position="1154"/>
    </location>
</feature>
<dbReference type="Gene3D" id="1.10.418.10">
    <property type="entry name" value="Calponin-like domain"/>
    <property type="match status" value="1"/>
</dbReference>
<feature type="compositionally biased region" description="Polar residues" evidence="6">
    <location>
        <begin position="1645"/>
        <end position="1656"/>
    </location>
</feature>
<keyword evidence="9" id="KW-1185">Reference proteome</keyword>
<evidence type="ECO:0000259" key="7">
    <source>
        <dbReference type="PROSITE" id="PS50021"/>
    </source>
</evidence>
<feature type="compositionally biased region" description="Polar residues" evidence="6">
    <location>
        <begin position="278"/>
        <end position="291"/>
    </location>
</feature>
<feature type="domain" description="Calponin-homology (CH)" evidence="7">
    <location>
        <begin position="69"/>
        <end position="176"/>
    </location>
</feature>
<dbReference type="GeneTree" id="ENSGT00940000155663"/>
<dbReference type="PANTHER" id="PTHR12784:SF6">
    <property type="entry name" value="NEURON NAVIGATOR 2"/>
    <property type="match status" value="1"/>
</dbReference>
<dbReference type="FunFam" id="1.10.418.10:FF:000018">
    <property type="entry name" value="Neuron navigator 2"/>
    <property type="match status" value="1"/>
</dbReference>
<keyword evidence="3" id="KW-0677">Repeat</keyword>
<feature type="compositionally biased region" description="Low complexity" evidence="6">
    <location>
        <begin position="320"/>
        <end position="334"/>
    </location>
</feature>
<feature type="compositionally biased region" description="Pro residues" evidence="6">
    <location>
        <begin position="204"/>
        <end position="218"/>
    </location>
</feature>
<feature type="region of interest" description="Disordered" evidence="6">
    <location>
        <begin position="455"/>
        <end position="574"/>
    </location>
</feature>
<feature type="region of interest" description="Disordered" evidence="6">
    <location>
        <begin position="1171"/>
        <end position="1190"/>
    </location>
</feature>
<dbReference type="Proteomes" id="UP001108240">
    <property type="component" value="Unplaced"/>
</dbReference>
<dbReference type="Pfam" id="PF24883">
    <property type="entry name" value="NPHP3_N"/>
    <property type="match status" value="1"/>
</dbReference>
<evidence type="ECO:0000313" key="9">
    <source>
        <dbReference type="Proteomes" id="UP001108240"/>
    </source>
</evidence>
<feature type="compositionally biased region" description="Polar residues" evidence="6">
    <location>
        <begin position="975"/>
        <end position="994"/>
    </location>
</feature>
<feature type="region of interest" description="Disordered" evidence="6">
    <location>
        <begin position="1725"/>
        <end position="1754"/>
    </location>
</feature>
<evidence type="ECO:0000256" key="6">
    <source>
        <dbReference type="SAM" id="MobiDB-lite"/>
    </source>
</evidence>
<evidence type="ECO:0000256" key="2">
    <source>
        <dbReference type="ARBA" id="ARBA00006255"/>
    </source>
</evidence>
<feature type="region of interest" description="Disordered" evidence="6">
    <location>
        <begin position="1533"/>
        <end position="1656"/>
    </location>
</feature>
<feature type="region of interest" description="Disordered" evidence="6">
    <location>
        <begin position="833"/>
        <end position="1040"/>
    </location>
</feature>
<feature type="compositionally biased region" description="Polar residues" evidence="6">
    <location>
        <begin position="908"/>
        <end position="917"/>
    </location>
</feature>
<feature type="region of interest" description="Disordered" evidence="6">
    <location>
        <begin position="1405"/>
        <end position="1455"/>
    </location>
</feature>
<feature type="compositionally biased region" description="Low complexity" evidence="6">
    <location>
        <begin position="1433"/>
        <end position="1446"/>
    </location>
</feature>
<comment type="similarity">
    <text evidence="2">Belongs to the Nav/unc-53 family.</text>
</comment>
<evidence type="ECO:0000256" key="3">
    <source>
        <dbReference type="ARBA" id="ARBA00022737"/>
    </source>
</evidence>
<dbReference type="Pfam" id="PF00307">
    <property type="entry name" value="CH"/>
    <property type="match status" value="1"/>
</dbReference>
<sequence>MPAILIASKMKSGLPKPVHGTALPIPARVATHQKPVQPSLIPLKSPIYRQQSQSSATLQKKYQTAKETSEDPQIYTDWANHYLAKSGHTRLIKDLQQDVADGVLLAEIIQVVANEKIADINGFPESRSQMIENIDACLGFLAAKGVNIKGLCAEEIRNGNLKAILGLFFTLSRFRQQQQQPLKQASSNVQLLQNKQAHRCSSPALPPHTPPCSSPCPSPIHQHYTSPPCAQKPQTDLQSSHPSQGFDQKKAVRLSVAQKKNSRLPSPSVRAGGESKPRTSNTNRRSQSFNQCDRVKPSVSACTHEREKTTPSPIMVEHGPISSSIPPPSCTSTSKPWRSKSLSAKHTATSSMVMVKQPPPDSLEVPHKVITQKSMLEKFKLFNSKTGSRTSKVVSTEDVSAVEPEEGQICPIHPEAHAGNQRPVTPSSSGSSSPKLALKGIAQLTLGRALAPKIASAKATEKVKEKSKPKEKDKLKQLPVTEPDHLKGDTKTDGHATPETKKSVSKESKAKSAMSGIPKPSQGGKASAANKTVASPPCGAEGERLRNGKIGGLSVHKGQKDNRNYSSTSSLTFPEGKSCQDLTLGAQTHSTASNMVSVQLPQLQEQYNHPNTATVAPFMYSRSQTEIDKTGLMAGVEERRERTGLCSKSIHTSLENLTGEDSETKRLRTVKNIADLRQNLEETMSSLRGATPFSHSTLETTFDSTITTEINGRALLALSSRPASALPWRLGSSSPRLQAGDAPSPGSAFVQHGSGCGRHTHRHQTCMHNGVLCGLELPEKVEELEGVAMETAGYMSDGDILGKSMKMDAVTSGYMTDGGLSLYSRRVNRVSDGTNSVRGTVHHFNPKSQDDTDSWDDSSSVSSGISDTLDTDDLNTSSSLSSYVNTPSVPRRDVDEQLQTDAEKHSAVNHNPNWSNNDLKRSEGSSDGANKMETTTKWNHRSSDFSDESERSLMGRKTPTNSQTGSWRRGMTAQLGVTSPRTKSTIPTNCSSLKTHGKTDDAKVSEKGRSNGTHSTTVDDTKKPPLSSTSRTPTSTFGFKKAPGAMATITASGAVVTSGSATVGRIPKSVGFSGSRIVSRQTTVDDGYLPPSARTTLQYRSLPRPSRTGTARCSNRSNNSSLDASFCNKGTATLPNPKSRNLVKSPLGTTNQTDREKGIFSDVESQVLKSSTTTQTGCQAGRQAGGKYSEMSSPTLRRLFGSKSCNKQASVTTMENMKNSTIISNPHAMSIQQNGSVNTPSVASGGSGPINSDSLTVPSGGHGEQTLSSMTSSPASAFSPWGGRDGSGSNHISSDSIDVSLGKEDLCLNRTNSARNGLSDRYGHVPQVKGHEEARDWLRSPSAVGLPGSTGSSPYTPASASGTRYNFSTLGSPITASQIATIRGTNGQGNHDNLCDPYIDPRLRNTSMSLEEKSRTMSSSGSFREGLEEVHGSSLSLVSSTSSVYSPPEEKSQTEIRKLRRELDASQEKVSALTTQLSANAHLVAAFEQSLGNMTIRLQSLTTTAEQKDTELNDLRKNIELLQKQNSATQATINGVINTPDPTLTNHKVSLDSVNGSPQSQRELRIHRQPSSDSVSSMTSATSHSSIGSNLELDAKNKKKKKNWLRSSFKQAFGKKKSPKSASSHSDIEEMTDSSLPSSPKLPYNGSTASSPMIRNSHSNSLISECTDSEAETVMQLRSELRDKEMKLTDIRLEALSSAHQLDQLRESMNRMQIEIERLKVENDRLKMESRGSGSRAPSQMSISPSSVGLSSQHSLTESTSLDMLLEDSGDGSSWKEGQHVKVVVSLEKNPEWKEECRPSQFLLGCIGVSGKTKWDVLDGVVRRLFKEYIIYVDPVTQLGLNTDSVMEYSIADIHRASDADTPELLPCGYLVGESDTISVKLKDMSVNSEDSLAFETLIPKPVLQRYISQLEEHRRIIFSGPSGTGKSFLASRLAEYLVLKEGKQLEHQAIATFNVDNKTTKELKQYLSNLADQCKTNVHAVDIPVVLILDNLHHVTSLAEIFNGLLNCKNHQCPYIIGTMNQTPSPTPNLQLHHNFRWVLCANHMEPLKGFLGRYLRRKLLENEISSRVRNGELVKIIEWIPCVWHHLNRFLETHSSSDVTIGPRLFLSCPMDVEGSRVWFTDLWNYSIIPYMLEAVREGLQMYGRKAAWEDPAKWVMESFPWVASPQQHEWHSLLRLRPEDVGFDGYNISQEGSPRKQPAQGKSEDDPLMNMLMRLKETAHCGGTESYDSDSTSNSHQDDTLDSSETF</sequence>
<organism evidence="8 9">
    <name type="scientific">Cyprinus carpio carpio</name>
    <dbReference type="NCBI Taxonomy" id="630221"/>
    <lineage>
        <taxon>Eukaryota</taxon>
        <taxon>Metazoa</taxon>
        <taxon>Chordata</taxon>
        <taxon>Craniata</taxon>
        <taxon>Vertebrata</taxon>
        <taxon>Euteleostomi</taxon>
        <taxon>Actinopterygii</taxon>
        <taxon>Neopterygii</taxon>
        <taxon>Teleostei</taxon>
        <taxon>Ostariophysi</taxon>
        <taxon>Cypriniformes</taxon>
        <taxon>Cyprinidae</taxon>
        <taxon>Cyprininae</taxon>
        <taxon>Cyprinus</taxon>
    </lineage>
</organism>
<feature type="compositionally biased region" description="Polar residues" evidence="6">
    <location>
        <begin position="232"/>
        <end position="246"/>
    </location>
</feature>
<feature type="compositionally biased region" description="Polar residues" evidence="6">
    <location>
        <begin position="1231"/>
        <end position="1257"/>
    </location>
</feature>
<feature type="compositionally biased region" description="Low complexity" evidence="6">
    <location>
        <begin position="1024"/>
        <end position="1036"/>
    </location>
</feature>
<evidence type="ECO:0000313" key="8">
    <source>
        <dbReference type="Ensembl" id="ENSCCRP00000132498.1"/>
    </source>
</evidence>
<dbReference type="InterPro" id="IPR036872">
    <property type="entry name" value="CH_dom_sf"/>
</dbReference>
<dbReference type="GO" id="GO:0005634">
    <property type="term" value="C:nucleus"/>
    <property type="evidence" value="ECO:0007669"/>
    <property type="project" value="UniProtKB-SubCell"/>
</dbReference>
<feature type="region of interest" description="Disordered" evidence="6">
    <location>
        <begin position="198"/>
        <end position="339"/>
    </location>
</feature>
<dbReference type="PROSITE" id="PS50021">
    <property type="entry name" value="CH"/>
    <property type="match status" value="1"/>
</dbReference>
<feature type="compositionally biased region" description="Low complexity" evidence="6">
    <location>
        <begin position="1571"/>
        <end position="1589"/>
    </location>
</feature>
<feature type="compositionally biased region" description="Basic and acidic residues" evidence="6">
    <location>
        <begin position="941"/>
        <end position="953"/>
    </location>
</feature>
<feature type="region of interest" description="Disordered" evidence="6">
    <location>
        <begin position="734"/>
        <end position="761"/>
    </location>
</feature>
<dbReference type="SMART" id="SM00382">
    <property type="entry name" value="AAA"/>
    <property type="match status" value="1"/>
</dbReference>
<dbReference type="Gene3D" id="3.40.50.300">
    <property type="entry name" value="P-loop containing nucleotide triphosphate hydrolases"/>
    <property type="match status" value="1"/>
</dbReference>
<feature type="region of interest" description="Disordered" evidence="6">
    <location>
        <begin position="1231"/>
        <end position="1296"/>
    </location>
</feature>
<accession>A0A9J7ZMA8</accession>
<feature type="compositionally biased region" description="Polar residues" evidence="6">
    <location>
        <begin position="1107"/>
        <end position="1139"/>
    </location>
</feature>
<feature type="compositionally biased region" description="Polar residues" evidence="6">
    <location>
        <begin position="1287"/>
        <end position="1296"/>
    </location>
</feature>
<dbReference type="InterPro" id="IPR056884">
    <property type="entry name" value="NPHP3-like_N"/>
</dbReference>
<feature type="compositionally biased region" description="Basic and acidic residues" evidence="6">
    <location>
        <begin position="459"/>
        <end position="510"/>
    </location>
</feature>
<protein>
    <submittedName>
        <fullName evidence="8">Neuron navigator 2b</fullName>
    </submittedName>
</protein>
<dbReference type="SMART" id="SM00033">
    <property type="entry name" value="CH"/>
    <property type="match status" value="1"/>
</dbReference>
<dbReference type="Pfam" id="PF23092">
    <property type="entry name" value="Ubiquitin_6"/>
    <property type="match status" value="1"/>
</dbReference>
<evidence type="ECO:0000256" key="4">
    <source>
        <dbReference type="ARBA" id="ARBA00023054"/>
    </source>
</evidence>
<keyword evidence="4" id="KW-0175">Coiled coil</keyword>
<feature type="compositionally biased region" description="Polar residues" evidence="6">
    <location>
        <begin position="925"/>
        <end position="937"/>
    </location>
</feature>
<proteinExistence type="inferred from homology"/>
<dbReference type="SUPFAM" id="SSF47576">
    <property type="entry name" value="Calponin-homology domain, CH-domain"/>
    <property type="match status" value="1"/>
</dbReference>
<feature type="compositionally biased region" description="Low complexity" evidence="6">
    <location>
        <begin position="1268"/>
        <end position="1280"/>
    </location>
</feature>
<reference evidence="8" key="1">
    <citation type="submission" date="2025-08" db="UniProtKB">
        <authorList>
            <consortium name="Ensembl"/>
        </authorList>
    </citation>
    <scope>IDENTIFICATION</scope>
</reference>
<keyword evidence="5" id="KW-0539">Nucleus</keyword>
<comment type="subcellular location">
    <subcellularLocation>
        <location evidence="1">Nucleus</location>
    </subcellularLocation>
</comment>
<feature type="compositionally biased region" description="Basic and acidic residues" evidence="6">
    <location>
        <begin position="997"/>
        <end position="1009"/>
    </location>
</feature>
<evidence type="ECO:0000256" key="5">
    <source>
        <dbReference type="ARBA" id="ARBA00023242"/>
    </source>
</evidence>
<dbReference type="FunFam" id="3.40.50.300:FF:001111">
    <property type="entry name" value="neuron navigator 2 isoform X3"/>
    <property type="match status" value="1"/>
</dbReference>
<reference evidence="8" key="2">
    <citation type="submission" date="2025-09" db="UniProtKB">
        <authorList>
            <consortium name="Ensembl"/>
        </authorList>
    </citation>
    <scope>IDENTIFICATION</scope>
</reference>
<dbReference type="InterPro" id="IPR001715">
    <property type="entry name" value="CH_dom"/>
</dbReference>
<dbReference type="GO" id="GO:0022008">
    <property type="term" value="P:neurogenesis"/>
    <property type="evidence" value="ECO:0007669"/>
    <property type="project" value="InterPro"/>
</dbReference>
<dbReference type="InterPro" id="IPR003593">
    <property type="entry name" value="AAA+_ATPase"/>
</dbReference>
<dbReference type="InterPro" id="IPR027417">
    <property type="entry name" value="P-loop_NTPase"/>
</dbReference>
<dbReference type="SUPFAM" id="SSF52540">
    <property type="entry name" value="P-loop containing nucleoside triphosphate hydrolases"/>
    <property type="match status" value="2"/>
</dbReference>
<evidence type="ECO:0000256" key="1">
    <source>
        <dbReference type="ARBA" id="ARBA00004123"/>
    </source>
</evidence>
<dbReference type="Ensembl" id="ENSCCRT00000163027.1">
    <property type="protein sequence ID" value="ENSCCRP00000132498.1"/>
    <property type="gene ID" value="ENSCCRG00000030728.2"/>
</dbReference>